<dbReference type="EMBL" id="JBAHYK010000599">
    <property type="protein sequence ID" value="KAL0572667.1"/>
    <property type="molecule type" value="Genomic_DNA"/>
</dbReference>
<protein>
    <recommendedName>
        <fullName evidence="3">F-box domain-containing protein</fullName>
    </recommendedName>
</protein>
<evidence type="ECO:0008006" key="3">
    <source>
        <dbReference type="Google" id="ProtNLM"/>
    </source>
</evidence>
<name>A0ABR3FBQ3_9AGAR</name>
<dbReference type="InterPro" id="IPR032675">
    <property type="entry name" value="LRR_dom_sf"/>
</dbReference>
<evidence type="ECO:0000313" key="2">
    <source>
        <dbReference type="Proteomes" id="UP001465976"/>
    </source>
</evidence>
<reference evidence="1 2" key="1">
    <citation type="submission" date="2024-02" db="EMBL/GenBank/DDBJ databases">
        <title>A draft genome for the cacao thread blight pathogen Marasmius crinis-equi.</title>
        <authorList>
            <person name="Cohen S.P."/>
            <person name="Baruah I.K."/>
            <person name="Amoako-Attah I."/>
            <person name="Bukari Y."/>
            <person name="Meinhardt L.W."/>
            <person name="Bailey B.A."/>
        </authorList>
    </citation>
    <scope>NUCLEOTIDE SEQUENCE [LARGE SCALE GENOMIC DNA]</scope>
    <source>
        <strain evidence="1 2">GH-76</strain>
    </source>
</reference>
<accession>A0ABR3FBQ3</accession>
<keyword evidence="2" id="KW-1185">Reference proteome</keyword>
<sequence>MAYYYYGFDQVAQCDSCKFTPNFRYEAVTRDRFRSEYSLPDATRSQMASWVEDEEKDVERYALEIARVKGILWKLEEEKQELEEKIRQRRCFLSIVRRVPGDIWVDIFGHCVRDAHRDITLQPDLKDEAHRGRYQLCFATPYRLSAICSLWRDLVVSSPRMWSYVALDLHRRGMFSGLILPALALSIERSKDRALEIVIGNTKNYEIINSLTIADLEHRRDSNALRAIQMLLDCLPRARVLVIDLGYADQNPMSHLEHTRDASFPRLEYLRIGGRFDSSSLGEALWRAPKLSTASFTSTSPLARLAHSSALQALEVEKVTGDDDLRNFLQILNTLPNFNSLIIHDCYHVETIIKPPVVYRGLRRLSLGVSEHEIHLVQPFLESIECPELQHLNLAFHYSPRIEPLGHGLERALPRFSSSLTHLSLSIHIESPPYLLPRILRALPNVVVFEAHLAHHIDWQYRDDPADALASELFAELSDDPAATSQLKSLLFVIESTRGTINTVTLEQIMRMIQIRVARTRDTSTGIAARGRTRSLTDMCVAVSLEDRLSLEAYNVRNRSQVLGIRCMLTRSASSRTYQLRLICGRYPESEVIEKGSQDRLPQRFSLV</sequence>
<dbReference type="SUPFAM" id="SSF52047">
    <property type="entry name" value="RNI-like"/>
    <property type="match status" value="1"/>
</dbReference>
<dbReference type="Gene3D" id="3.80.10.10">
    <property type="entry name" value="Ribonuclease Inhibitor"/>
    <property type="match status" value="1"/>
</dbReference>
<proteinExistence type="predicted"/>
<comment type="caution">
    <text evidence="1">The sequence shown here is derived from an EMBL/GenBank/DDBJ whole genome shotgun (WGS) entry which is preliminary data.</text>
</comment>
<dbReference type="Proteomes" id="UP001465976">
    <property type="component" value="Unassembled WGS sequence"/>
</dbReference>
<gene>
    <name evidence="1" type="ORF">V5O48_009291</name>
</gene>
<evidence type="ECO:0000313" key="1">
    <source>
        <dbReference type="EMBL" id="KAL0572667.1"/>
    </source>
</evidence>
<organism evidence="1 2">
    <name type="scientific">Marasmius crinis-equi</name>
    <dbReference type="NCBI Taxonomy" id="585013"/>
    <lineage>
        <taxon>Eukaryota</taxon>
        <taxon>Fungi</taxon>
        <taxon>Dikarya</taxon>
        <taxon>Basidiomycota</taxon>
        <taxon>Agaricomycotina</taxon>
        <taxon>Agaricomycetes</taxon>
        <taxon>Agaricomycetidae</taxon>
        <taxon>Agaricales</taxon>
        <taxon>Marasmiineae</taxon>
        <taxon>Marasmiaceae</taxon>
        <taxon>Marasmius</taxon>
    </lineage>
</organism>